<accession>A0ABD4KJ32</accession>
<organism evidence="1 2">
    <name type="scientific">Lelliottia nimipressuralis</name>
    <dbReference type="NCBI Taxonomy" id="69220"/>
    <lineage>
        <taxon>Bacteria</taxon>
        <taxon>Pseudomonadati</taxon>
        <taxon>Pseudomonadota</taxon>
        <taxon>Gammaproteobacteria</taxon>
        <taxon>Enterobacterales</taxon>
        <taxon>Enterobacteriaceae</taxon>
        <taxon>Lelliottia</taxon>
    </lineage>
</organism>
<sequence>MRDWLSDYVENHEVGMARLMNFPELSEIWLMLYGSDQDYANGDYSKTIALTYNYVKNTWSRKTLPYINDVCFCPL</sequence>
<evidence type="ECO:0000313" key="1">
    <source>
        <dbReference type="EMBL" id="MBF4180807.1"/>
    </source>
</evidence>
<feature type="non-terminal residue" evidence="1">
    <location>
        <position position="75"/>
    </location>
</feature>
<comment type="caution">
    <text evidence="1">The sequence shown here is derived from an EMBL/GenBank/DDBJ whole genome shotgun (WGS) entry which is preliminary data.</text>
</comment>
<protein>
    <submittedName>
        <fullName evidence="1">Uncharacterized protein</fullName>
    </submittedName>
</protein>
<name>A0ABD4KJ32_9ENTR</name>
<gene>
    <name evidence="1" type="ORF">ISP11_23425</name>
</gene>
<dbReference type="EMBL" id="JADIXP010000044">
    <property type="protein sequence ID" value="MBF4180807.1"/>
    <property type="molecule type" value="Genomic_DNA"/>
</dbReference>
<dbReference type="RefSeq" id="WP_194514523.1">
    <property type="nucleotide sequence ID" value="NZ_JADIXP010000044.1"/>
</dbReference>
<evidence type="ECO:0000313" key="2">
    <source>
        <dbReference type="Proteomes" id="UP000628560"/>
    </source>
</evidence>
<dbReference type="AlphaFoldDB" id="A0ABD4KJ32"/>
<reference evidence="1 2" key="1">
    <citation type="submission" date="2020-11" db="EMBL/GenBank/DDBJ databases">
        <title>Identification of Lelliottia nimipressuralis from Wound Infection by Whole Genome-Based Bacterial Identification.</title>
        <authorList>
            <person name="Navarathna D.H."/>
            <person name="Choi H."/>
            <person name="Jinadatha C."/>
            <person name="Chatterjee P."/>
            <person name="Hwang M."/>
        </authorList>
    </citation>
    <scope>NUCLEOTIDE SEQUENCE [LARGE SCALE GENOMIC DNA]</scope>
    <source>
        <strain evidence="1 2">DN2020</strain>
    </source>
</reference>
<dbReference type="Proteomes" id="UP000628560">
    <property type="component" value="Unassembled WGS sequence"/>
</dbReference>
<proteinExistence type="predicted"/>